<reference evidence="1 2" key="1">
    <citation type="submission" date="2015-08" db="EMBL/GenBank/DDBJ databases">
        <title>Ancestral chromatin configuration constrains chromatin evolution on differentiating sex chromosomes in Drosophila.</title>
        <authorList>
            <person name="Zhou Q."/>
            <person name="Bachtrog D."/>
        </authorList>
    </citation>
    <scope>NUCLEOTIDE SEQUENCE [LARGE SCALE GENOMIC DNA]</scope>
    <source>
        <tissue evidence="1">Whole larvae</tissue>
    </source>
</reference>
<keyword evidence="2" id="KW-1185">Reference proteome</keyword>
<evidence type="ECO:0000313" key="1">
    <source>
        <dbReference type="EMBL" id="ALC47067.1"/>
    </source>
</evidence>
<dbReference type="AlphaFoldDB" id="A0A0M4EV25"/>
<feature type="non-terminal residue" evidence="1">
    <location>
        <position position="1"/>
    </location>
</feature>
<proteinExistence type="predicted"/>
<name>A0A0M4EV25_DROBS</name>
<dbReference type="EMBL" id="CP012526">
    <property type="protein sequence ID" value="ALC47067.1"/>
    <property type="molecule type" value="Genomic_DNA"/>
</dbReference>
<sequence>ERATLFKDLTALLGGDILTRALRIVDEWYIIVYYTPDRLCRIVEFANRRNSAQVVRILPEVKYCKCACFQENVLQLRNREPRTEDRESDTVDCCSFVCEHILAAQLYLLLQNEPREQALTLEQFKYFRDDIFED</sequence>
<dbReference type="OMA" id="FFQCHVL"/>
<accession>A0A0M4EV25</accession>
<dbReference type="Proteomes" id="UP000494163">
    <property type="component" value="Chromosome 3R"/>
</dbReference>
<organism evidence="1 2">
    <name type="scientific">Drosophila busckii</name>
    <name type="common">Fruit fly</name>
    <dbReference type="NCBI Taxonomy" id="30019"/>
    <lineage>
        <taxon>Eukaryota</taxon>
        <taxon>Metazoa</taxon>
        <taxon>Ecdysozoa</taxon>
        <taxon>Arthropoda</taxon>
        <taxon>Hexapoda</taxon>
        <taxon>Insecta</taxon>
        <taxon>Pterygota</taxon>
        <taxon>Neoptera</taxon>
        <taxon>Endopterygota</taxon>
        <taxon>Diptera</taxon>
        <taxon>Brachycera</taxon>
        <taxon>Muscomorpha</taxon>
        <taxon>Ephydroidea</taxon>
        <taxon>Drosophilidae</taxon>
        <taxon>Drosophila</taxon>
    </lineage>
</organism>
<protein>
    <submittedName>
        <fullName evidence="1">CG34314</fullName>
    </submittedName>
</protein>
<evidence type="ECO:0000313" key="2">
    <source>
        <dbReference type="Proteomes" id="UP000494163"/>
    </source>
</evidence>
<gene>
    <name evidence="1" type="ORF">Dbus_chr3Rg1817</name>
</gene>